<dbReference type="Proteomes" id="UP000008021">
    <property type="component" value="Chromosome 5"/>
</dbReference>
<dbReference type="AlphaFoldDB" id="A0A0E0DNY0"/>
<organism evidence="1">
    <name type="scientific">Oryza meridionalis</name>
    <dbReference type="NCBI Taxonomy" id="40149"/>
    <lineage>
        <taxon>Eukaryota</taxon>
        <taxon>Viridiplantae</taxon>
        <taxon>Streptophyta</taxon>
        <taxon>Embryophyta</taxon>
        <taxon>Tracheophyta</taxon>
        <taxon>Spermatophyta</taxon>
        <taxon>Magnoliopsida</taxon>
        <taxon>Liliopsida</taxon>
        <taxon>Poales</taxon>
        <taxon>Poaceae</taxon>
        <taxon>BOP clade</taxon>
        <taxon>Oryzoideae</taxon>
        <taxon>Oryzeae</taxon>
        <taxon>Oryzinae</taxon>
        <taxon>Oryza</taxon>
    </lineage>
</organism>
<keyword evidence="2" id="KW-1185">Reference proteome</keyword>
<evidence type="ECO:0000313" key="1">
    <source>
        <dbReference type="EnsemblPlants" id="OMERI05G08050.1"/>
    </source>
</evidence>
<reference evidence="1" key="2">
    <citation type="submission" date="2018-05" db="EMBL/GenBank/DDBJ databases">
        <title>OmerRS3 (Oryza meridionalis Reference Sequence Version 3).</title>
        <authorList>
            <person name="Zhang J."/>
            <person name="Kudrna D."/>
            <person name="Lee S."/>
            <person name="Talag J."/>
            <person name="Welchert J."/>
            <person name="Wing R.A."/>
        </authorList>
    </citation>
    <scope>NUCLEOTIDE SEQUENCE [LARGE SCALE GENOMIC DNA]</scope>
    <source>
        <strain evidence="1">cv. OR44</strain>
    </source>
</reference>
<dbReference type="Gramene" id="OMERI05G08050.1">
    <property type="protein sequence ID" value="OMERI05G08050.1"/>
    <property type="gene ID" value="OMERI05G08050"/>
</dbReference>
<dbReference type="HOGENOM" id="CLU_1456650_0_0_1"/>
<dbReference type="EnsemblPlants" id="OMERI05G08050.1">
    <property type="protein sequence ID" value="OMERI05G08050.1"/>
    <property type="gene ID" value="OMERI05G08050"/>
</dbReference>
<proteinExistence type="predicted"/>
<name>A0A0E0DNY0_9ORYZ</name>
<protein>
    <submittedName>
        <fullName evidence="1">Uncharacterized protein</fullName>
    </submittedName>
</protein>
<accession>A0A0E0DNY0</accession>
<reference evidence="1" key="1">
    <citation type="submission" date="2015-04" db="UniProtKB">
        <authorList>
            <consortium name="EnsemblPlants"/>
        </authorList>
    </citation>
    <scope>IDENTIFICATION</scope>
</reference>
<evidence type="ECO:0000313" key="2">
    <source>
        <dbReference type="Proteomes" id="UP000008021"/>
    </source>
</evidence>
<sequence>MDELHARGEYSASRCPPTTAAAISAAPSCSAIGGGGRGGGLFVLLPHCHQRRSRAAHALLVPDDRPVLRDGGDADADPISLNLPDLVHLLLGPPTVAPKDVQAVALLVSAAADFPSVDANAKSPDTCHVTSAASPRLVPRPSASTLTHAVAFGFCLWVGTGLPSRIAATAAASSPPPRSPADAASP</sequence>